<feature type="region of interest" description="Disordered" evidence="1">
    <location>
        <begin position="28"/>
        <end position="162"/>
    </location>
</feature>
<feature type="region of interest" description="Disordered" evidence="1">
    <location>
        <begin position="179"/>
        <end position="297"/>
    </location>
</feature>
<dbReference type="Gene3D" id="2.30.29.30">
    <property type="entry name" value="Pleckstrin-homology domain (PH domain)/Phosphotyrosine-binding domain (PTB)"/>
    <property type="match status" value="1"/>
</dbReference>
<dbReference type="SMART" id="SM00222">
    <property type="entry name" value="Sec7"/>
    <property type="match status" value="1"/>
</dbReference>
<dbReference type="Gene3D" id="1.10.1000.11">
    <property type="entry name" value="Arf Nucleotide-binding Site Opener,domain 2"/>
    <property type="match status" value="1"/>
</dbReference>
<dbReference type="GO" id="GO:0005085">
    <property type="term" value="F:guanyl-nucleotide exchange factor activity"/>
    <property type="evidence" value="ECO:0007669"/>
    <property type="project" value="InterPro"/>
</dbReference>
<organism evidence="4 5">
    <name type="scientific">Mortierella alpina</name>
    <name type="common">Oleaginous fungus</name>
    <name type="synonym">Mortierella renispora</name>
    <dbReference type="NCBI Taxonomy" id="64518"/>
    <lineage>
        <taxon>Eukaryota</taxon>
        <taxon>Fungi</taxon>
        <taxon>Fungi incertae sedis</taxon>
        <taxon>Mucoromycota</taxon>
        <taxon>Mortierellomycotina</taxon>
        <taxon>Mortierellomycetes</taxon>
        <taxon>Mortierellales</taxon>
        <taxon>Mortierellaceae</taxon>
        <taxon>Mortierella</taxon>
    </lineage>
</organism>
<feature type="compositionally biased region" description="Low complexity" evidence="1">
    <location>
        <begin position="909"/>
        <end position="929"/>
    </location>
</feature>
<evidence type="ECO:0000259" key="3">
    <source>
        <dbReference type="PROSITE" id="PS50190"/>
    </source>
</evidence>
<dbReference type="PANTHER" id="PTHR10663">
    <property type="entry name" value="GUANYL-NUCLEOTIDE EXCHANGE FACTOR"/>
    <property type="match status" value="1"/>
</dbReference>
<dbReference type="InterPro" id="IPR035999">
    <property type="entry name" value="Sec7_dom_sf"/>
</dbReference>
<dbReference type="SUPFAM" id="SSF50729">
    <property type="entry name" value="PH domain-like"/>
    <property type="match status" value="1"/>
</dbReference>
<name>A0A9P8CUH0_MORAP</name>
<dbReference type="EMBL" id="JAIFTL010000276">
    <property type="protein sequence ID" value="KAG9320588.1"/>
    <property type="molecule type" value="Genomic_DNA"/>
</dbReference>
<dbReference type="Pfam" id="PF01369">
    <property type="entry name" value="Sec7"/>
    <property type="match status" value="1"/>
</dbReference>
<protein>
    <recommendedName>
        <fullName evidence="6">Guanyl-nucleotide exchange factor</fullName>
    </recommendedName>
</protein>
<feature type="domain" description="PH" evidence="2">
    <location>
        <begin position="627"/>
        <end position="762"/>
    </location>
</feature>
<feature type="compositionally biased region" description="Polar residues" evidence="1">
    <location>
        <begin position="114"/>
        <end position="138"/>
    </location>
</feature>
<gene>
    <name evidence="4" type="ORF">KVV02_006928</name>
</gene>
<feature type="compositionally biased region" description="Acidic residues" evidence="1">
    <location>
        <begin position="1283"/>
        <end position="1306"/>
    </location>
</feature>
<feature type="domain" description="SEC7" evidence="3">
    <location>
        <begin position="266"/>
        <end position="462"/>
    </location>
</feature>
<dbReference type="PROSITE" id="PS50003">
    <property type="entry name" value="PH_DOMAIN"/>
    <property type="match status" value="1"/>
</dbReference>
<dbReference type="FunFam" id="1.10.1000.11:FF:000002">
    <property type="entry name" value="Cytohesin 1"/>
    <property type="match status" value="1"/>
</dbReference>
<feature type="compositionally biased region" description="Low complexity" evidence="1">
    <location>
        <begin position="103"/>
        <end position="112"/>
    </location>
</feature>
<dbReference type="InterPro" id="IPR011993">
    <property type="entry name" value="PH-like_dom_sf"/>
</dbReference>
<dbReference type="GO" id="GO:0032012">
    <property type="term" value="P:regulation of ARF protein signal transduction"/>
    <property type="evidence" value="ECO:0007669"/>
    <property type="project" value="InterPro"/>
</dbReference>
<feature type="compositionally biased region" description="Polar residues" evidence="1">
    <location>
        <begin position="193"/>
        <end position="207"/>
    </location>
</feature>
<evidence type="ECO:0000313" key="5">
    <source>
        <dbReference type="Proteomes" id="UP000717515"/>
    </source>
</evidence>
<proteinExistence type="predicted"/>
<dbReference type="InterPro" id="IPR041681">
    <property type="entry name" value="PH_9"/>
</dbReference>
<dbReference type="InterPro" id="IPR023394">
    <property type="entry name" value="Sec7_C_sf"/>
</dbReference>
<evidence type="ECO:0000313" key="4">
    <source>
        <dbReference type="EMBL" id="KAG9320588.1"/>
    </source>
</evidence>
<accession>A0A9P8CUH0</accession>
<evidence type="ECO:0000256" key="1">
    <source>
        <dbReference type="SAM" id="MobiDB-lite"/>
    </source>
</evidence>
<dbReference type="Pfam" id="PF15410">
    <property type="entry name" value="PH_9"/>
    <property type="match status" value="1"/>
</dbReference>
<dbReference type="PROSITE" id="PS50190">
    <property type="entry name" value="SEC7"/>
    <property type="match status" value="1"/>
</dbReference>
<evidence type="ECO:0008006" key="6">
    <source>
        <dbReference type="Google" id="ProtNLM"/>
    </source>
</evidence>
<dbReference type="SUPFAM" id="SSF48425">
    <property type="entry name" value="Sec7 domain"/>
    <property type="match status" value="1"/>
</dbReference>
<feature type="compositionally biased region" description="Low complexity" evidence="1">
    <location>
        <begin position="970"/>
        <end position="981"/>
    </location>
</feature>
<dbReference type="Proteomes" id="UP000717515">
    <property type="component" value="Unassembled WGS sequence"/>
</dbReference>
<dbReference type="PANTHER" id="PTHR10663:SF405">
    <property type="entry name" value="ARF GUANINE NUCLEOTIDE EXCHANGE FACTOR SYT1"/>
    <property type="match status" value="1"/>
</dbReference>
<feature type="compositionally biased region" description="Low complexity" evidence="1">
    <location>
        <begin position="86"/>
        <end position="97"/>
    </location>
</feature>
<feature type="region of interest" description="Disordered" evidence="1">
    <location>
        <begin position="1282"/>
        <end position="1337"/>
    </location>
</feature>
<feature type="compositionally biased region" description="Low complexity" evidence="1">
    <location>
        <begin position="1318"/>
        <end position="1337"/>
    </location>
</feature>
<dbReference type="InterPro" id="IPR001849">
    <property type="entry name" value="PH_domain"/>
</dbReference>
<reference evidence="4" key="1">
    <citation type="submission" date="2021-07" db="EMBL/GenBank/DDBJ databases">
        <title>Draft genome of Mortierella alpina, strain LL118, isolated from an aspen leaf litter sample.</title>
        <authorList>
            <person name="Yang S."/>
            <person name="Vinatzer B.A."/>
        </authorList>
    </citation>
    <scope>NUCLEOTIDE SEQUENCE</scope>
    <source>
        <strain evidence="4">LL118</strain>
    </source>
</reference>
<feature type="region of interest" description="Disordered" evidence="1">
    <location>
        <begin position="969"/>
        <end position="998"/>
    </location>
</feature>
<feature type="compositionally biased region" description="Low complexity" evidence="1">
    <location>
        <begin position="234"/>
        <end position="255"/>
    </location>
</feature>
<dbReference type="CDD" id="cd00171">
    <property type="entry name" value="Sec7"/>
    <property type="match status" value="1"/>
</dbReference>
<feature type="compositionally biased region" description="Polar residues" evidence="1">
    <location>
        <begin position="224"/>
        <end position="233"/>
    </location>
</feature>
<sequence length="1337" mass="146203">MASLPAQGLSTPPPRPVLATLEAAAADFGAREPAAPDTVATLTPPARTAGASHTSALRSRSNSVPGMPRHQTSPRITIPSLPPLAPSSSTASPSPRNSPRHIQQQQPHQLFQDTGYSPTRTCSYSQAGSPSPRQSGSRHVNPESAPLSSRTPRRDSSLASPLSKVLPALPPLIPVRTATTLDSPPVSVPAPFTPTSATTIPSETPATGSLDHEHDQHTNILFAPQSSTSSPVISTMTSSPRSTAPPTATAAAASEPHPRPNARPNNSPQGHEAQRKQCSGTDQMNAAPEKDSTAPETGTTALQDLSAQEQWPEPPRVYLERIKETVSKAELGNLLSKYSDPFHQAVLRVHMESFDFRRDPIDLALRKFLLDFHFPKEAQQIDRVLEAFATRYHTCNPHLFRSSEVVYTIAFSLMLLHTDAHNKNVRFKMSKEQYVKQAKSIDGVNTIPADILEVLYDNITYLKFVYAEDELDVDGQRMTEVQPSTGSWFPRRRTASNQRSDSYSMIRHGSIAQLTPDLSDLIPFRWPYYWKGTIEMVDNVHINNQFTRAPLAPIPGLCSKRYSQHVQPQGSGSAPCLSGSNDHSGAAPYVYDDSHPKCDQQQEFPGVVGERVELPRAQVRGDCAELKIVKQGILARKIDIENGKKSAVRGWRDLGVVLSGSQLLFFTDIGWFQQQRASSVGFDPHAPPQVDGICVTDLGGSTLPMPQALISTLDSIAVVDSSYQKYPHVFRLVCPNGKQYLFRAESEFDMNDWMAKINYASAFKTAGVRLRNYRVAWASDVVWIKDDQGRHQLRRRQQKHPAPRPELPDGRAELVQAKMKEIDRQINICSASLAAELRLARGLEVMIPLQNSTRQKIVQSAAVVGKRLRHLMLERTKLDCFRTILERDLAVVAACQEQVLGVSFPGSLSGTTEFSPSSTSSRTLRTGSFADGHDQAEVDNVHVRHPRAPYPPSLSIHDHLDNPKEEFVLNSSRTSQSSNRSAKAAVSRPRLNLPDLQRTVSENALPEIKRMQPVRGSEAPVGPIAIQAAIIDAARGNIGPAPSTMSSPDPNRYQDTHLSPGRSPLQGSHAPSGSSLLSPESPSARTAGRSRALSMPGQRPTMMPRTVSIYSSSSQTASRLRRMLEQGLGHLKWGHSSSGGSSLRSETSFPVSDDSIVHVEAGADMGTSTSSDIDQYPYNEAVKQEATSRAAYKDTQGAQDQDHGQNTTLQRTEMATERDGFETLLPALPLNETSERYRSLDSTTPSLDSFVDDGDDDVAIHHEHQGSSSLEQSFVMMVTTDYVTDEADKDDEDSASMGESEVESEASNEHAGSKAPRILTTDLNLPLPLDIPSLSIN</sequence>
<feature type="region of interest" description="Disordered" evidence="1">
    <location>
        <begin position="909"/>
        <end position="931"/>
    </location>
</feature>
<dbReference type="SMART" id="SM00233">
    <property type="entry name" value="PH"/>
    <property type="match status" value="1"/>
</dbReference>
<feature type="region of interest" description="Disordered" evidence="1">
    <location>
        <begin position="1239"/>
        <end position="1267"/>
    </location>
</feature>
<dbReference type="InterPro" id="IPR000904">
    <property type="entry name" value="Sec7_dom"/>
</dbReference>
<feature type="region of interest" description="Disordered" evidence="1">
    <location>
        <begin position="1037"/>
        <end position="1106"/>
    </location>
</feature>
<feature type="compositionally biased region" description="Low complexity" evidence="1">
    <location>
        <begin position="1071"/>
        <end position="1083"/>
    </location>
</feature>
<evidence type="ECO:0000259" key="2">
    <source>
        <dbReference type="PROSITE" id="PS50003"/>
    </source>
</evidence>
<comment type="caution">
    <text evidence="4">The sequence shown here is derived from an EMBL/GenBank/DDBJ whole genome shotgun (WGS) entry which is preliminary data.</text>
</comment>
<feature type="compositionally biased region" description="Polar residues" evidence="1">
    <location>
        <begin position="51"/>
        <end position="75"/>
    </location>
</feature>